<dbReference type="EMBL" id="KC977570">
    <property type="protein sequence ID" value="ATE82481.1"/>
    <property type="molecule type" value="Genomic_DNA"/>
</dbReference>
<evidence type="ECO:0000313" key="3">
    <source>
        <dbReference type="Proteomes" id="UP000201566"/>
    </source>
</evidence>
<evidence type="ECO:0000256" key="1">
    <source>
        <dbReference type="SAM" id="MobiDB-lite"/>
    </source>
</evidence>
<feature type="compositionally biased region" description="Basic and acidic residues" evidence="1">
    <location>
        <begin position="23"/>
        <end position="36"/>
    </location>
</feature>
<gene>
    <name evidence="2" type="ORF">pdul_cds_246</name>
</gene>
<feature type="region of interest" description="Disordered" evidence="1">
    <location>
        <begin position="21"/>
        <end position="89"/>
    </location>
</feature>
<dbReference type="GeneID" id="34567735"/>
<sequence>MGGTPKKGDGQWRASVAVAAMVERGRQQQEGREDKQGYAAHALWTSAAARPHRTRDNEGPHLRADTAAALRDRQRDSTTPERKPDREGKNNKRHFLIWIDMAARRIPQYEINAVDARLDQIIDAALVPAPLDPEDEAYFSERVLNLTVDLEANESNFDRRVERALGELGRTGAEAISALDRVALVTQSGDSEAALAQTIRAGVLPALSRTTEARTRVEGLAREAQRMYGRLCNEVDDIADEFDLADGAVPTALDPEQIVQQFIAGGRFASNDPRLGVVEIDPEAFAAAYGADQLVDRAREKVDVRAVVPRLMDRRVTALGALRERCATYPNKAAERVRGKAASAIEAMRLQAEQIVPALIDALGQRGIRAAGTGGEALRALTQALNTAFGVQVAVEVSEPQIDLDPYYAQLIDACNSPYGVDRARVAHLAEIVGVPSNIIAGLDARGICQAALQNGF</sequence>
<dbReference type="KEGG" id="vg:34567735"/>
<organism evidence="2 3">
    <name type="scientific">Pandoravirus dulcis</name>
    <dbReference type="NCBI Taxonomy" id="1349409"/>
    <lineage>
        <taxon>Viruses</taxon>
        <taxon>Pandoravirus</taxon>
    </lineage>
</organism>
<accession>A0A291ATX7</accession>
<dbReference type="Proteomes" id="UP000201566">
    <property type="component" value="Segment"/>
</dbReference>
<evidence type="ECO:0000313" key="2">
    <source>
        <dbReference type="EMBL" id="ATE82481.1"/>
    </source>
</evidence>
<dbReference type="RefSeq" id="YP_009430190.1">
    <property type="nucleotide sequence ID" value="NC_021858.1"/>
</dbReference>
<name>A0A291ATX7_9VIRU</name>
<reference evidence="2 3" key="1">
    <citation type="journal article" date="2013" name="Science">
        <title>Pandoraviruses: amoeba viruses with genomes up to 2.5 Mb reaching that of parasitic eukaryotes.</title>
        <authorList>
            <person name="Philippe N."/>
            <person name="Legendre M."/>
            <person name="Doutre G."/>
            <person name="Coute Y."/>
            <person name="Poirot O."/>
            <person name="Lescot M."/>
            <person name="Arslan D."/>
            <person name="Seltzer V."/>
            <person name="Bertaux L."/>
            <person name="Bruley C."/>
            <person name="Garin J."/>
            <person name="Claverie J.M."/>
            <person name="Abergel C."/>
        </authorList>
    </citation>
    <scope>NUCLEOTIDE SEQUENCE [LARGE SCALE GENOMIC DNA]</scope>
    <source>
        <strain evidence="2">Melbourne</strain>
    </source>
</reference>
<proteinExistence type="predicted"/>
<protein>
    <submittedName>
        <fullName evidence="2">Uncharacterized protein</fullName>
    </submittedName>
</protein>
<feature type="compositionally biased region" description="Basic and acidic residues" evidence="1">
    <location>
        <begin position="54"/>
        <end position="89"/>
    </location>
</feature>